<sequence length="80" mass="9114">VLGRRVFRAGLRFGQPLAKLPTFGRLLGVLLQQHRVLLLSFAILRTGGGRRDRLTQRTGLAHVTKRRSSPLRHGRTRVRH</sequence>
<feature type="compositionally biased region" description="Basic residues" evidence="1">
    <location>
        <begin position="63"/>
        <end position="80"/>
    </location>
</feature>
<dbReference type="AlphaFoldDB" id="A0A182XTN1"/>
<name>A0A182XTN1_ANOQN</name>
<evidence type="ECO:0000256" key="1">
    <source>
        <dbReference type="SAM" id="MobiDB-lite"/>
    </source>
</evidence>
<dbReference type="VEuPathDB" id="VectorBase:AQUA015167"/>
<dbReference type="EnsemblMetazoa" id="AQUA015167-RA">
    <property type="protein sequence ID" value="AQUA015167-PA"/>
    <property type="gene ID" value="AQUA015167"/>
</dbReference>
<evidence type="ECO:0000313" key="2">
    <source>
        <dbReference type="EnsemblMetazoa" id="AQUA015167-PA"/>
    </source>
</evidence>
<proteinExistence type="predicted"/>
<protein>
    <submittedName>
        <fullName evidence="2">Uncharacterized protein</fullName>
    </submittedName>
</protein>
<reference evidence="2" key="1">
    <citation type="submission" date="2020-05" db="UniProtKB">
        <authorList>
            <consortium name="EnsemblMetazoa"/>
        </authorList>
    </citation>
    <scope>IDENTIFICATION</scope>
    <source>
        <strain evidence="2">SANGQUA</strain>
    </source>
</reference>
<accession>A0A182XTN1</accession>
<feature type="region of interest" description="Disordered" evidence="1">
    <location>
        <begin position="60"/>
        <end position="80"/>
    </location>
</feature>
<evidence type="ECO:0000313" key="3">
    <source>
        <dbReference type="Proteomes" id="UP000076407"/>
    </source>
</evidence>
<keyword evidence="3" id="KW-1185">Reference proteome</keyword>
<dbReference type="Proteomes" id="UP000076407">
    <property type="component" value="Unassembled WGS sequence"/>
</dbReference>
<organism evidence="2 3">
    <name type="scientific">Anopheles quadriannulatus</name>
    <name type="common">Mosquito</name>
    <dbReference type="NCBI Taxonomy" id="34691"/>
    <lineage>
        <taxon>Eukaryota</taxon>
        <taxon>Metazoa</taxon>
        <taxon>Ecdysozoa</taxon>
        <taxon>Arthropoda</taxon>
        <taxon>Hexapoda</taxon>
        <taxon>Insecta</taxon>
        <taxon>Pterygota</taxon>
        <taxon>Neoptera</taxon>
        <taxon>Endopterygota</taxon>
        <taxon>Diptera</taxon>
        <taxon>Nematocera</taxon>
        <taxon>Culicoidea</taxon>
        <taxon>Culicidae</taxon>
        <taxon>Anophelinae</taxon>
        <taxon>Anopheles</taxon>
    </lineage>
</organism>